<dbReference type="PANTHER" id="PTHR10336">
    <property type="entry name" value="PHOSPHOINOSITIDE-SPECIFIC PHOSPHOLIPASE C FAMILY PROTEIN"/>
    <property type="match status" value="1"/>
</dbReference>
<evidence type="ECO:0000256" key="1">
    <source>
        <dbReference type="ARBA" id="ARBA00012368"/>
    </source>
</evidence>
<dbReference type="PANTHER" id="PTHR10336:SF36">
    <property type="entry name" value="1-PHOSPHATIDYLINOSITOL 4,5-BISPHOSPHATE PHOSPHODIESTERASE BETA-4"/>
    <property type="match status" value="1"/>
</dbReference>
<keyword evidence="4 5" id="KW-0443">Lipid metabolism</keyword>
<keyword evidence="3 5" id="KW-0442">Lipid degradation</keyword>
<evidence type="ECO:0000256" key="2">
    <source>
        <dbReference type="ARBA" id="ARBA00022801"/>
    </source>
</evidence>
<dbReference type="GO" id="GO:0004435">
    <property type="term" value="F:phosphatidylinositol-4,5-bisphosphate phospholipase C activity"/>
    <property type="evidence" value="ECO:0007669"/>
    <property type="project" value="UniProtKB-EC"/>
</dbReference>
<dbReference type="GO" id="GO:0016042">
    <property type="term" value="P:lipid catabolic process"/>
    <property type="evidence" value="ECO:0007669"/>
    <property type="project" value="UniProtKB-KW"/>
</dbReference>
<dbReference type="InterPro" id="IPR001192">
    <property type="entry name" value="PI-PLC_fam"/>
</dbReference>
<dbReference type="PROSITE" id="PS50007">
    <property type="entry name" value="PIPLC_X_DOMAIN"/>
    <property type="match status" value="1"/>
</dbReference>
<dbReference type="SUPFAM" id="SSF50729">
    <property type="entry name" value="PH domain-like"/>
    <property type="match status" value="1"/>
</dbReference>
<comment type="catalytic activity">
    <reaction evidence="5">
        <text>a 1,2-diacyl-sn-glycero-3-phospho-(1D-myo-inositol-4,5-bisphosphate) + H2O = 1D-myo-inositol 1,4,5-trisphosphate + a 1,2-diacyl-sn-glycerol + H(+)</text>
        <dbReference type="Rhea" id="RHEA:33179"/>
        <dbReference type="ChEBI" id="CHEBI:15377"/>
        <dbReference type="ChEBI" id="CHEBI:15378"/>
        <dbReference type="ChEBI" id="CHEBI:17815"/>
        <dbReference type="ChEBI" id="CHEBI:58456"/>
        <dbReference type="ChEBI" id="CHEBI:203600"/>
        <dbReference type="EC" id="3.1.4.11"/>
    </reaction>
</comment>
<dbReference type="CDD" id="cd08558">
    <property type="entry name" value="PI-PLCc_eukaryota"/>
    <property type="match status" value="1"/>
</dbReference>
<proteinExistence type="predicted"/>
<dbReference type="Gene3D" id="2.30.29.240">
    <property type="match status" value="1"/>
</dbReference>
<dbReference type="InterPro" id="IPR035892">
    <property type="entry name" value="C2_domain_sf"/>
</dbReference>
<dbReference type="InterPro" id="IPR011992">
    <property type="entry name" value="EF-hand-dom_pair"/>
</dbReference>
<dbReference type="SUPFAM" id="SSF47473">
    <property type="entry name" value="EF-hand"/>
    <property type="match status" value="1"/>
</dbReference>
<dbReference type="SUPFAM" id="SSF51695">
    <property type="entry name" value="PLC-like phosphodiesterases"/>
    <property type="match status" value="1"/>
</dbReference>
<dbReference type="GO" id="GO:0048015">
    <property type="term" value="P:phosphatidylinositol-mediated signaling"/>
    <property type="evidence" value="ECO:0007669"/>
    <property type="project" value="TreeGrafter"/>
</dbReference>
<reference evidence="7" key="1">
    <citation type="submission" date="2022-01" db="EMBL/GenBank/DDBJ databases">
        <title>Genome Sequence Resource for Two Populations of Ditylenchus destructor, the Migratory Endoparasitic Phytonematode.</title>
        <authorList>
            <person name="Zhang H."/>
            <person name="Lin R."/>
            <person name="Xie B."/>
        </authorList>
    </citation>
    <scope>NUCLEOTIDE SEQUENCE</scope>
    <source>
        <strain evidence="7">BazhouSP</strain>
    </source>
</reference>
<dbReference type="GO" id="GO:0046488">
    <property type="term" value="P:phosphatidylinositol metabolic process"/>
    <property type="evidence" value="ECO:0007669"/>
    <property type="project" value="TreeGrafter"/>
</dbReference>
<dbReference type="Pfam" id="PF00387">
    <property type="entry name" value="PI-PLC-Y"/>
    <property type="match status" value="1"/>
</dbReference>
<evidence type="ECO:0000259" key="6">
    <source>
        <dbReference type="PROSITE" id="PS50008"/>
    </source>
</evidence>
<dbReference type="EMBL" id="JAKKPZ010000003">
    <property type="protein sequence ID" value="KAI1723972.1"/>
    <property type="molecule type" value="Genomic_DNA"/>
</dbReference>
<comment type="caution">
    <text evidence="7">The sequence shown here is derived from an EMBL/GenBank/DDBJ whole genome shotgun (WGS) entry which is preliminary data.</text>
</comment>
<dbReference type="EC" id="3.1.4.11" evidence="1 5"/>
<sequence length="859" mass="99195">MKLLYGRRQSVVDHKFVVGEEFRFAQDRSREVPGCPLVHLRIDADGFMVYWDLVENLNMRKYLLVDDITDCRLLEWPKQSKRAGMGKALRIVANKDFSNHLFYTFAHDNEEVLETWSSFIFKWVYSQRKQYHSPLSYLQKLAAPGAHATSSQQIYVNAYPKSVVDENDAISKAGYDSHENILNSFHVTNTHFDIVEDYLEKVKRPELMELFNQLTKGKGALGVEEFKRFINTTQRDSRLNEEIHPKKTLHEIRKIINQIEPGKTALSFCGFATYMLSDVDLDNREFRLKIGTMHHAISHYYINSSHNTYLNGNQIQAAKALPGNQCQICESDVEMYRQTLLAGCRCIELDCWDGVNGEPVITHGPIALQKINVLPFREVCEAIMESAFKTSEYPVVLSIENHCGPLQQRIMASCFKDVFGECLQKEPLPEHPLQPGVCLPSPLLLKRKILLKGSKSNHASRQSSTRRLNAAALQRRARSFCETYTSIGSSVIKKSAANILGTEPREHPEEYDSVNARERSAERLLNQCELDSEELRRLREQYDTMKYETVEETRHELSDLINYFQTTKKPNLEDPDYCMHSGSEHKIDRLITSNSTQLIQHTTGHILRVYPDISRICSSNFIPMYFWTAGCQMIALNFQTNGLPMQMNQTLFEENGHSGYVLKPSCLRQRQNKISVHDGNILVANRLEVEIISAQFICLMSPKRSNNWVSSVALDLYDLPGDTVRDKFITAEVTGDGYNTFYPKNKFVFEKIIKPEHAMLHIRLLDENKEELGQRFLPIHKIQPGYRHIIMRNRANRADGPATVYAKFKVEVYVPRCQEELRRHYVDPLKYLREQEEIRQSFANPMRLSKTRKTISKED</sequence>
<dbReference type="Gene3D" id="1.10.238.10">
    <property type="entry name" value="EF-hand"/>
    <property type="match status" value="1"/>
</dbReference>
<evidence type="ECO:0000256" key="3">
    <source>
        <dbReference type="ARBA" id="ARBA00022963"/>
    </source>
</evidence>
<accession>A0AAD4NBN0</accession>
<keyword evidence="2 5" id="KW-0378">Hydrolase</keyword>
<feature type="domain" description="PI-PLC Y-box" evidence="6">
    <location>
        <begin position="564"/>
        <end position="668"/>
    </location>
</feature>
<dbReference type="PROSITE" id="PS50008">
    <property type="entry name" value="PIPLC_Y_DOMAIN"/>
    <property type="match status" value="1"/>
</dbReference>
<dbReference type="PRINTS" id="PR00390">
    <property type="entry name" value="PHPHLIPASEC"/>
</dbReference>
<organism evidence="7 8">
    <name type="scientific">Ditylenchus destructor</name>
    <dbReference type="NCBI Taxonomy" id="166010"/>
    <lineage>
        <taxon>Eukaryota</taxon>
        <taxon>Metazoa</taxon>
        <taxon>Ecdysozoa</taxon>
        <taxon>Nematoda</taxon>
        <taxon>Chromadorea</taxon>
        <taxon>Rhabditida</taxon>
        <taxon>Tylenchina</taxon>
        <taxon>Tylenchomorpha</taxon>
        <taxon>Sphaerularioidea</taxon>
        <taxon>Anguinidae</taxon>
        <taxon>Anguininae</taxon>
        <taxon>Ditylenchus</taxon>
    </lineage>
</organism>
<dbReference type="SMART" id="SM00148">
    <property type="entry name" value="PLCXc"/>
    <property type="match status" value="1"/>
</dbReference>
<dbReference type="InterPro" id="IPR000909">
    <property type="entry name" value="PLipase_C_PInositol-sp_X_dom"/>
</dbReference>
<dbReference type="Gene3D" id="2.60.40.150">
    <property type="entry name" value="C2 domain"/>
    <property type="match status" value="1"/>
</dbReference>
<evidence type="ECO:0000313" key="8">
    <source>
        <dbReference type="Proteomes" id="UP001201812"/>
    </source>
</evidence>
<evidence type="ECO:0000256" key="4">
    <source>
        <dbReference type="ARBA" id="ARBA00023098"/>
    </source>
</evidence>
<dbReference type="Gene3D" id="3.20.20.190">
    <property type="entry name" value="Phosphatidylinositol (PI) phosphodiesterase"/>
    <property type="match status" value="1"/>
</dbReference>
<evidence type="ECO:0000313" key="7">
    <source>
        <dbReference type="EMBL" id="KAI1723972.1"/>
    </source>
</evidence>
<dbReference type="InterPro" id="IPR001711">
    <property type="entry name" value="PLipase_C_Pinositol-sp_Y"/>
</dbReference>
<dbReference type="SUPFAM" id="SSF49562">
    <property type="entry name" value="C2 domain (Calcium/lipid-binding domain, CaLB)"/>
    <property type="match status" value="1"/>
</dbReference>
<dbReference type="AlphaFoldDB" id="A0AAD4NBN0"/>
<dbReference type="InterPro" id="IPR017946">
    <property type="entry name" value="PLC-like_Pdiesterase_TIM-brl"/>
</dbReference>
<evidence type="ECO:0000256" key="5">
    <source>
        <dbReference type="RuleBase" id="RU361133"/>
    </source>
</evidence>
<protein>
    <recommendedName>
        <fullName evidence="1 5">Phosphoinositide phospholipase C</fullName>
        <ecNumber evidence="1 5">3.1.4.11</ecNumber>
    </recommendedName>
</protein>
<dbReference type="SMART" id="SM00149">
    <property type="entry name" value="PLCYc"/>
    <property type="match status" value="1"/>
</dbReference>
<dbReference type="Proteomes" id="UP001201812">
    <property type="component" value="Unassembled WGS sequence"/>
</dbReference>
<gene>
    <name evidence="7" type="ORF">DdX_04158</name>
</gene>
<dbReference type="Pfam" id="PF00388">
    <property type="entry name" value="PI-PLC-X"/>
    <property type="match status" value="1"/>
</dbReference>
<dbReference type="GO" id="GO:0051209">
    <property type="term" value="P:release of sequestered calcium ion into cytosol"/>
    <property type="evidence" value="ECO:0007669"/>
    <property type="project" value="TreeGrafter"/>
</dbReference>
<name>A0AAD4NBN0_9BILA</name>
<keyword evidence="8" id="KW-1185">Reference proteome</keyword>